<keyword evidence="1" id="KW-0175">Coiled coil</keyword>
<reference evidence="2" key="1">
    <citation type="journal article" date="2014" name="Front. Microbiol.">
        <title>High frequency of phylogenetically diverse reductive dehalogenase-homologous genes in deep subseafloor sedimentary metagenomes.</title>
        <authorList>
            <person name="Kawai M."/>
            <person name="Futagami T."/>
            <person name="Toyoda A."/>
            <person name="Takaki Y."/>
            <person name="Nishi S."/>
            <person name="Hori S."/>
            <person name="Arai W."/>
            <person name="Tsubouchi T."/>
            <person name="Morono Y."/>
            <person name="Uchiyama I."/>
            <person name="Ito T."/>
            <person name="Fujiyama A."/>
            <person name="Inagaki F."/>
            <person name="Takami H."/>
        </authorList>
    </citation>
    <scope>NUCLEOTIDE SEQUENCE</scope>
    <source>
        <strain evidence="2">Expedition CK06-06</strain>
    </source>
</reference>
<feature type="non-terminal residue" evidence="2">
    <location>
        <position position="261"/>
    </location>
</feature>
<evidence type="ECO:0000313" key="2">
    <source>
        <dbReference type="EMBL" id="GAG16170.1"/>
    </source>
</evidence>
<gene>
    <name evidence="2" type="ORF">S01H1_50553</name>
</gene>
<evidence type="ECO:0000256" key="1">
    <source>
        <dbReference type="SAM" id="Coils"/>
    </source>
</evidence>
<organism evidence="2">
    <name type="scientific">marine sediment metagenome</name>
    <dbReference type="NCBI Taxonomy" id="412755"/>
    <lineage>
        <taxon>unclassified sequences</taxon>
        <taxon>metagenomes</taxon>
        <taxon>ecological metagenomes</taxon>
    </lineage>
</organism>
<feature type="coiled-coil region" evidence="1">
    <location>
        <begin position="42"/>
        <end position="69"/>
    </location>
</feature>
<sequence length="261" mass="30495">AYFIVENHARKREFYGTVERDEMIIFASYVNHIITLLQSKNIDALMQQEKELQEELYSKIQQINQYKNTIQSFIRHNKEKKIGIIFYKNRRFVFGNKEAKELIKININYHEGHSLTKSIKKIVQLVEQYKIPHRCLVKDVKNNTLVLSGVPNLEKNNVIIATYYPEVTDLLTNQIDLLKDPTKWDYLLYLESTKPGKLINQLIPGSGEQLLNFKIRLLKTALGKKATLLKIPEQDLLPTVEIVHHISLRDHLQIVALNHPE</sequence>
<proteinExistence type="predicted"/>
<dbReference type="EMBL" id="BARS01032574">
    <property type="protein sequence ID" value="GAG16170.1"/>
    <property type="molecule type" value="Genomic_DNA"/>
</dbReference>
<feature type="non-terminal residue" evidence="2">
    <location>
        <position position="1"/>
    </location>
</feature>
<dbReference type="AlphaFoldDB" id="X0VCU6"/>
<name>X0VCU6_9ZZZZ</name>
<accession>X0VCU6</accession>
<protein>
    <submittedName>
        <fullName evidence="2">Uncharacterized protein</fullName>
    </submittedName>
</protein>
<comment type="caution">
    <text evidence="2">The sequence shown here is derived from an EMBL/GenBank/DDBJ whole genome shotgun (WGS) entry which is preliminary data.</text>
</comment>